<dbReference type="EMBL" id="APND01000005">
    <property type="protein sequence ID" value="MES1930611.1"/>
    <property type="molecule type" value="Genomic_DNA"/>
</dbReference>
<evidence type="ECO:0000256" key="1">
    <source>
        <dbReference type="ARBA" id="ARBA00001210"/>
    </source>
</evidence>
<dbReference type="Pfam" id="PF01874">
    <property type="entry name" value="CitG"/>
    <property type="match status" value="1"/>
</dbReference>
<reference evidence="6 7" key="1">
    <citation type="submission" date="2013-03" db="EMBL/GenBank/DDBJ databases">
        <title>Salinisphaera dokdonensis CL-ES53 Genome Sequencing.</title>
        <authorList>
            <person name="Li C."/>
            <person name="Lai Q."/>
            <person name="Shao Z."/>
        </authorList>
    </citation>
    <scope>NUCLEOTIDE SEQUENCE [LARGE SCALE GENOMIC DNA]</scope>
    <source>
        <strain evidence="6 7">CL-ES53</strain>
    </source>
</reference>
<sequence>MRARTLATMLADTATDALRAEVDLTPKPGLVDARDSGAHQDMTHALMRASADALHLGFHDAAVAATRERDLVRLRAELGLLGRESEARMLLATNGVNTHRGAIWCLGLLVSAAAAEPGRWKADVLLDWVARMAVIKDPAVSPARCSNGQRAIRNYGVAGARGEAASGFAQIVDAGLPALRAGRKAGCSERVARLNALVALMGVLDDTCVLSRAGLEGLRAMQSQAARIGKLGGVGTCRGARELAGLDRNLIALNASPGGSADLLAATLFIDALETAASNQLGGRRASIEPVQENAHATTVA</sequence>
<organism evidence="6 7">
    <name type="scientific">Salinisphaera dokdonensis CL-ES53</name>
    <dbReference type="NCBI Taxonomy" id="1304272"/>
    <lineage>
        <taxon>Bacteria</taxon>
        <taxon>Pseudomonadati</taxon>
        <taxon>Pseudomonadota</taxon>
        <taxon>Gammaproteobacteria</taxon>
        <taxon>Salinisphaerales</taxon>
        <taxon>Salinisphaeraceae</taxon>
        <taxon>Salinisphaera</taxon>
    </lineage>
</organism>
<dbReference type="Gene3D" id="1.10.4200.10">
    <property type="entry name" value="Triphosphoribosyl-dephospho-CoA protein"/>
    <property type="match status" value="2"/>
</dbReference>
<comment type="function">
    <text evidence="5">Involved in the formation of 2-(5''-phosphoribosyl)-3'-dephosphocoenzyme-A, the prosthetic group of the acyl-carrier protein of the malonate decarboxylase.</text>
</comment>
<evidence type="ECO:0000313" key="6">
    <source>
        <dbReference type="EMBL" id="MES1930611.1"/>
    </source>
</evidence>
<evidence type="ECO:0000256" key="4">
    <source>
        <dbReference type="ARBA" id="ARBA00022840"/>
    </source>
</evidence>
<evidence type="ECO:0000313" key="7">
    <source>
        <dbReference type="Proteomes" id="UP001460888"/>
    </source>
</evidence>
<keyword evidence="7" id="KW-1185">Reference proteome</keyword>
<comment type="catalytic activity">
    <reaction evidence="1 5">
        <text>3'-dephospho-CoA + ATP = 2'-(5''-triphospho-alpha-D-ribosyl)-3'-dephospho-CoA + adenine</text>
        <dbReference type="Rhea" id="RHEA:15117"/>
        <dbReference type="ChEBI" id="CHEBI:16708"/>
        <dbReference type="ChEBI" id="CHEBI:30616"/>
        <dbReference type="ChEBI" id="CHEBI:57328"/>
        <dbReference type="ChEBI" id="CHEBI:61378"/>
        <dbReference type="EC" id="2.4.2.52"/>
    </reaction>
</comment>
<gene>
    <name evidence="5" type="primary">mdcB</name>
    <name evidence="6" type="ORF">SADO_15214</name>
</gene>
<keyword evidence="2 5" id="KW-0808">Transferase</keyword>
<dbReference type="InterPro" id="IPR002736">
    <property type="entry name" value="CitG"/>
</dbReference>
<comment type="similarity">
    <text evidence="5">Belongs to the CitG/MdcB family.</text>
</comment>
<dbReference type="InterPro" id="IPR017555">
    <property type="entry name" value="TriPribosyl-deP-CoA_syn"/>
</dbReference>
<dbReference type="EC" id="2.4.2.52" evidence="5"/>
<evidence type="ECO:0000256" key="5">
    <source>
        <dbReference type="HAMAP-Rule" id="MF_01883"/>
    </source>
</evidence>
<dbReference type="PANTHER" id="PTHR30201:SF2">
    <property type="entry name" value="2-(5''-TRIPHOSPHORIBOSYL)-3'-DEPHOSPHOCOENZYME-A SYNTHASE"/>
    <property type="match status" value="1"/>
</dbReference>
<name>A0ABV2B433_9GAMM</name>
<keyword evidence="3 5" id="KW-0547">Nucleotide-binding</keyword>
<dbReference type="PANTHER" id="PTHR30201">
    <property type="entry name" value="TRIPHOSPHORIBOSYL-DEPHOSPHO-COA SYNTHASE"/>
    <property type="match status" value="1"/>
</dbReference>
<protein>
    <recommendedName>
        <fullName evidence="5">Probable 2-(5''-triphosphoribosyl)-3'-dephosphocoenzyme-A synthase</fullName>
        <shortName evidence="5">2-(5''-triphosphoribosyl)-3'-dephospho-CoA synthase</shortName>
        <ecNumber evidence="5">2.4.2.52</ecNumber>
    </recommendedName>
</protein>
<comment type="caution">
    <text evidence="6">The sequence shown here is derived from an EMBL/GenBank/DDBJ whole genome shotgun (WGS) entry which is preliminary data.</text>
</comment>
<dbReference type="NCBIfam" id="NF002315">
    <property type="entry name" value="PRK01237.1"/>
    <property type="match status" value="1"/>
</dbReference>
<accession>A0ABV2B433</accession>
<evidence type="ECO:0000256" key="3">
    <source>
        <dbReference type="ARBA" id="ARBA00022741"/>
    </source>
</evidence>
<evidence type="ECO:0000256" key="2">
    <source>
        <dbReference type="ARBA" id="ARBA00022679"/>
    </source>
</evidence>
<dbReference type="Proteomes" id="UP001460888">
    <property type="component" value="Unassembled WGS sequence"/>
</dbReference>
<dbReference type="NCBIfam" id="TIGR03132">
    <property type="entry name" value="malonate_mdcB"/>
    <property type="match status" value="1"/>
</dbReference>
<keyword evidence="4 5" id="KW-0067">ATP-binding</keyword>
<proteinExistence type="inferred from homology"/>
<dbReference type="HAMAP" id="MF_01883">
    <property type="entry name" value="MdcB"/>
    <property type="match status" value="1"/>
</dbReference>